<dbReference type="PROSITE" id="PS00624">
    <property type="entry name" value="GMC_OXRED_2"/>
    <property type="match status" value="1"/>
</dbReference>
<keyword evidence="12" id="KW-1185">Reference proteome</keyword>
<gene>
    <name evidence="11" type="ORF">BD410DRAFT_794928</name>
</gene>
<feature type="binding site" evidence="8">
    <location>
        <position position="254"/>
    </location>
    <ligand>
        <name>FAD</name>
        <dbReference type="ChEBI" id="CHEBI:57692"/>
    </ligand>
</feature>
<keyword evidence="3" id="KW-0285">Flavoprotein</keyword>
<evidence type="ECO:0000313" key="12">
    <source>
        <dbReference type="Proteomes" id="UP000294933"/>
    </source>
</evidence>
<dbReference type="PANTHER" id="PTHR11552:SF201">
    <property type="entry name" value="GLUCOSE-METHANOL-CHOLINE OXIDOREDUCTASE N-TERMINAL DOMAIN-CONTAINING PROTEIN"/>
    <property type="match status" value="1"/>
</dbReference>
<dbReference type="PIRSF" id="PIRSF000137">
    <property type="entry name" value="Alcohol_oxidase"/>
    <property type="match status" value="1"/>
</dbReference>
<evidence type="ECO:0000256" key="9">
    <source>
        <dbReference type="SAM" id="SignalP"/>
    </source>
</evidence>
<name>A0A4Y7PQN7_9AGAM</name>
<dbReference type="SUPFAM" id="SSF51905">
    <property type="entry name" value="FAD/NAD(P)-binding domain"/>
    <property type="match status" value="1"/>
</dbReference>
<dbReference type="EMBL" id="ML170234">
    <property type="protein sequence ID" value="TDL16830.1"/>
    <property type="molecule type" value="Genomic_DNA"/>
</dbReference>
<proteinExistence type="inferred from homology"/>
<dbReference type="GO" id="GO:0050660">
    <property type="term" value="F:flavin adenine dinucleotide binding"/>
    <property type="evidence" value="ECO:0007669"/>
    <property type="project" value="InterPro"/>
</dbReference>
<organism evidence="11 12">
    <name type="scientific">Rickenella mellea</name>
    <dbReference type="NCBI Taxonomy" id="50990"/>
    <lineage>
        <taxon>Eukaryota</taxon>
        <taxon>Fungi</taxon>
        <taxon>Dikarya</taxon>
        <taxon>Basidiomycota</taxon>
        <taxon>Agaricomycotina</taxon>
        <taxon>Agaricomycetes</taxon>
        <taxon>Hymenochaetales</taxon>
        <taxon>Rickenellaceae</taxon>
        <taxon>Rickenella</taxon>
    </lineage>
</organism>
<feature type="signal peptide" evidence="9">
    <location>
        <begin position="1"/>
        <end position="19"/>
    </location>
</feature>
<evidence type="ECO:0000256" key="2">
    <source>
        <dbReference type="ARBA" id="ARBA00010790"/>
    </source>
</evidence>
<feature type="active site" description="Proton acceptor" evidence="7">
    <location>
        <position position="598"/>
    </location>
</feature>
<dbReference type="STRING" id="50990.A0A4Y7PQN7"/>
<dbReference type="Pfam" id="PF00732">
    <property type="entry name" value="GMC_oxred_N"/>
    <property type="match status" value="1"/>
</dbReference>
<dbReference type="Gene3D" id="3.30.560.10">
    <property type="entry name" value="Glucose Oxidase, domain 3"/>
    <property type="match status" value="1"/>
</dbReference>
<keyword evidence="4 9" id="KW-0732">Signal</keyword>
<dbReference type="PANTHER" id="PTHR11552">
    <property type="entry name" value="GLUCOSE-METHANOL-CHOLINE GMC OXIDOREDUCTASE"/>
    <property type="match status" value="1"/>
</dbReference>
<sequence>MRLATTFGVSLHLCLVASAGRTAYDHIIVGGGSAGLVLAERLSRDPTVSVAVLEAGSLTEQNRTLIPALYSGFIWDPEIDWRFTTVPQKHVSDNVLLLPRGKTLGGTAAVNGMYFVRAAKNEYDAWETLGNPGWNWDTVNANIKALENFIPASSKDAKTFHATDSASNHGKGGPIEVTYSTYWEPAPLIPAYFSSFNALGIPTNKHASGGDTIGVWQAPCAIDAENRSRSYAVNTFLHPNDRRENLHIITGAHVTRTILADEQLSKAGDVRAVGVQYIADNETRSIHVTERGHVVITAGTYQTPKLLELSGIGNASILKEKGITARVDLPAVGENLQDHVGVLSCFELKDGLGPSVGALNVDSEYTAQQWELYTEERKGALASVHGTTVAMIPFQKIIKADTWTTLKASLDKSLQQFRGTPYEKQIALQRSQLDDESIPQIEFVLLPMLADPTVKAEPNRSYITIGTVLLRPFARGSVHLESDDPLKHPLIDPNYLGITEFETAVMTEALKFVAESLTQTKPLSTLIAAQLSPPSGSSHAELEAFVQQRAFSVWHPAGSASMLPKEEGGVVDPQLKVYGTENLHVADASIIPLQIGTHTMATVYANALRAGEIIEKIYHDAADVNKDTEDSQQKPIHVEL</sequence>
<evidence type="ECO:0000259" key="10">
    <source>
        <dbReference type="PROSITE" id="PS00624"/>
    </source>
</evidence>
<keyword evidence="5 8" id="KW-0274">FAD</keyword>
<evidence type="ECO:0000256" key="1">
    <source>
        <dbReference type="ARBA" id="ARBA00001974"/>
    </source>
</evidence>
<comment type="similarity">
    <text evidence="2">Belongs to the GMC oxidoreductase family.</text>
</comment>
<dbReference type="GO" id="GO:0016614">
    <property type="term" value="F:oxidoreductase activity, acting on CH-OH group of donors"/>
    <property type="evidence" value="ECO:0007669"/>
    <property type="project" value="InterPro"/>
</dbReference>
<feature type="chain" id="PRO_5021244220" evidence="9">
    <location>
        <begin position="20"/>
        <end position="640"/>
    </location>
</feature>
<dbReference type="InterPro" id="IPR036188">
    <property type="entry name" value="FAD/NAD-bd_sf"/>
</dbReference>
<evidence type="ECO:0000256" key="4">
    <source>
        <dbReference type="ARBA" id="ARBA00022729"/>
    </source>
</evidence>
<dbReference type="AlphaFoldDB" id="A0A4Y7PQN7"/>
<feature type="binding site" evidence="8">
    <location>
        <begin position="554"/>
        <end position="555"/>
    </location>
    <ligand>
        <name>FAD</name>
        <dbReference type="ChEBI" id="CHEBI:57692"/>
    </ligand>
</feature>
<keyword evidence="6" id="KW-0560">Oxidoreductase</keyword>
<feature type="domain" description="Glucose-methanol-choline oxidoreductase N-terminal" evidence="10">
    <location>
        <begin position="299"/>
        <end position="313"/>
    </location>
</feature>
<accession>A0A4Y7PQN7</accession>
<protein>
    <submittedName>
        <fullName evidence="11">Alcohol oxidase</fullName>
    </submittedName>
</protein>
<dbReference type="InterPro" id="IPR000172">
    <property type="entry name" value="GMC_OxRdtase_N"/>
</dbReference>
<evidence type="ECO:0000256" key="5">
    <source>
        <dbReference type="ARBA" id="ARBA00022827"/>
    </source>
</evidence>
<dbReference type="InterPro" id="IPR007867">
    <property type="entry name" value="GMC_OxRtase_C"/>
</dbReference>
<dbReference type="VEuPathDB" id="FungiDB:BD410DRAFT_794928"/>
<evidence type="ECO:0000256" key="3">
    <source>
        <dbReference type="ARBA" id="ARBA00022630"/>
    </source>
</evidence>
<reference evidence="11 12" key="1">
    <citation type="submission" date="2018-06" db="EMBL/GenBank/DDBJ databases">
        <title>A transcriptomic atlas of mushroom development highlights an independent origin of complex multicellularity.</title>
        <authorList>
            <consortium name="DOE Joint Genome Institute"/>
            <person name="Krizsan K."/>
            <person name="Almasi E."/>
            <person name="Merenyi Z."/>
            <person name="Sahu N."/>
            <person name="Viragh M."/>
            <person name="Koszo T."/>
            <person name="Mondo S."/>
            <person name="Kiss B."/>
            <person name="Balint B."/>
            <person name="Kues U."/>
            <person name="Barry K."/>
            <person name="Hegedus J.C."/>
            <person name="Henrissat B."/>
            <person name="Johnson J."/>
            <person name="Lipzen A."/>
            <person name="Ohm R."/>
            <person name="Nagy I."/>
            <person name="Pangilinan J."/>
            <person name="Yan J."/>
            <person name="Xiong Y."/>
            <person name="Grigoriev I.V."/>
            <person name="Hibbett D.S."/>
            <person name="Nagy L.G."/>
        </authorList>
    </citation>
    <scope>NUCLEOTIDE SEQUENCE [LARGE SCALE GENOMIC DNA]</scope>
    <source>
        <strain evidence="11 12">SZMC22713</strain>
    </source>
</reference>
<dbReference type="InterPro" id="IPR012132">
    <property type="entry name" value="GMC_OxRdtase"/>
</dbReference>
<feature type="binding site" evidence="8">
    <location>
        <position position="107"/>
    </location>
    <ligand>
        <name>FAD</name>
        <dbReference type="ChEBI" id="CHEBI:57692"/>
    </ligand>
</feature>
<evidence type="ECO:0000256" key="8">
    <source>
        <dbReference type="PIRSR" id="PIRSR000137-2"/>
    </source>
</evidence>
<dbReference type="SUPFAM" id="SSF54373">
    <property type="entry name" value="FAD-linked reductases, C-terminal domain"/>
    <property type="match status" value="1"/>
</dbReference>
<feature type="active site" description="Proton donor" evidence="7">
    <location>
        <position position="555"/>
    </location>
</feature>
<dbReference type="Proteomes" id="UP000294933">
    <property type="component" value="Unassembled WGS sequence"/>
</dbReference>
<evidence type="ECO:0000256" key="7">
    <source>
        <dbReference type="PIRSR" id="PIRSR000137-1"/>
    </source>
</evidence>
<dbReference type="OrthoDB" id="269227at2759"/>
<dbReference type="Gene3D" id="3.50.50.60">
    <property type="entry name" value="FAD/NAD(P)-binding domain"/>
    <property type="match status" value="1"/>
</dbReference>
<dbReference type="Pfam" id="PF05199">
    <property type="entry name" value="GMC_oxred_C"/>
    <property type="match status" value="1"/>
</dbReference>
<evidence type="ECO:0000313" key="11">
    <source>
        <dbReference type="EMBL" id="TDL16830.1"/>
    </source>
</evidence>
<comment type="cofactor">
    <cofactor evidence="1 8">
        <name>FAD</name>
        <dbReference type="ChEBI" id="CHEBI:57692"/>
    </cofactor>
</comment>
<evidence type="ECO:0000256" key="6">
    <source>
        <dbReference type="ARBA" id="ARBA00023002"/>
    </source>
</evidence>